<feature type="compositionally biased region" description="Low complexity" evidence="1">
    <location>
        <begin position="1577"/>
        <end position="1591"/>
    </location>
</feature>
<feature type="region of interest" description="Disordered" evidence="1">
    <location>
        <begin position="679"/>
        <end position="711"/>
    </location>
</feature>
<dbReference type="SUPFAM" id="SSF56436">
    <property type="entry name" value="C-type lectin-like"/>
    <property type="match status" value="1"/>
</dbReference>
<feature type="region of interest" description="Disordered" evidence="1">
    <location>
        <begin position="2565"/>
        <end position="2601"/>
    </location>
</feature>
<feature type="region of interest" description="Disordered" evidence="1">
    <location>
        <begin position="490"/>
        <end position="522"/>
    </location>
</feature>
<feature type="region of interest" description="Disordered" evidence="1">
    <location>
        <begin position="553"/>
        <end position="585"/>
    </location>
</feature>
<feature type="compositionally biased region" description="Low complexity" evidence="1">
    <location>
        <begin position="636"/>
        <end position="648"/>
    </location>
</feature>
<feature type="compositionally biased region" description="Low complexity" evidence="1">
    <location>
        <begin position="128"/>
        <end position="142"/>
    </location>
</feature>
<feature type="compositionally biased region" description="Low complexity" evidence="1">
    <location>
        <begin position="1073"/>
        <end position="1087"/>
    </location>
</feature>
<sequence length="5054" mass="516203">MTSEGATTSAATDSSAWTEGVETEIVAEVTPQPEEVEAAEVGVTGVATDASTEATPQPEALSDMTGEGATTSAATDSSAWTEGVETEIVAEVTPQPEEVEAAEVGVTGVATDASTEATPQPEALSDMTSEGATTSAATDSSAWTEGVETEIVAEVTPQPEEVEAAEVGVTGVATDASTEATPQPEALSDMTSEGATTSAATDSSAWTEGVETEIVAEVTPQPEEVEAAEVGVTGVATDASTEATPQPEALSDMTSEGATTSAATDSSAWTEGVETEIVAEVTPQPEEVEAAEVGVTGVATDASTEATPQPEALSDMTSEGATTSAATDSSAWTEGVETEIVAEVTPQPEEVEAAEVGVTGVATDASTEATPQPEALSDMTGEGATTSAATDSSAWTEGVETEIVAEVTPQPEEVEAAEVGVTGVATDASTEATPQPEALSDMTSEGATTSAATDSSAWTEGVETEIVAEVTPQPEEVEAAEVGVTGVATDASTEATPQPEALSDMTSEGATTSAATDSSAWTEGVETEIVAEVTPQPEEVEAAEVGVTGVATDASTEATPQPEALSDMTSEGATTSAATDSSAWTEGVETEIVAEVTPQPEEVEAAEVGVTGVATDASTEATPQPEALSDMTGEGATTSAATDSSAWTEGVETEIVAEVTPQPEEVEAAEVGVTGVATDASTEATPQPEALSDMTSEGATTSAATDSSAWTEGVETEIVAEVTPQPEEVEAAEVGVTGVATDASTEATPQPEALSDMTSEGATTSAATDSSAWTEGVETEIVAEVTPQPEEVEAAEVGVTGVATDASTEATPQPEALSDMTSEGATTSAATDSSAWTEGVETEIVAEVTPQPEEVEAAEVGVTGVATDASTEATPQPEALSDMTSEGATTSAATDSSAWTEGVETEIVAEVTPQPEEVEAAEVGVTGVATDASTEATPQPEALSDMTGEGATTSAATDSSAWTEGVETEIVAEVTPQPEEVEAAEVGVTGVATDASTEATPQPEALSDMTSEGATTSAATDSSAWTEGVETEIVAEVTPQPEEVEAAEVGVTGVATDASTEATPQPEALSDMTSEGATTSAATDSSAWTEGVETEIVAEVTPQPEEVEAAEVGVTGVATDASTEATPQPEALSDMTSEGATTSAATDSSAWTEGVETEIVAEVTPQPEEVEAAEVGVTGVATDASTEATPQPEALSDMTSEGATTSAATDSSAWTEGVETEIVAEVTPQPEEVEAAEVGVTGVATDASTEATPQPEALSDMTSEGATTSAATDSSAWTEGVETEIVAEVTPQPEEVEAAEVGVTGVATDASTEATPQPEALSDMTSEGATTSAATDSSAWTEGVETEIVAEVTPQPEEVEAAEVGVTGVATDASTEATPQPEALSDMTSEGATTSAATDSSAWTEGVETEIVAEVTPQPEEVEAAEVGVTGVATDASTEATPQPEALSDMTSEGATTSAATDSSAWTEGVETEIVAEVTPQPEEVEAAEVGVTGVATDASTEATPQPEALSDMTSEGATTSAATDSSAWTEGVETEIVAEVTPQPEEVEAAEVGVTGVATDASTEATPQPEALSDMTSEGATTSAATDSSAWTEGVETEIVAEVTPQPEEVEAAEVGVTGVATDASTEATPQPEALSDMTSEGATTSAATDSSAWTEGVETEIVAEVTPQPEEVEAAEVGVTGVATDASTEATPQPEALSDMTSEGATTSAATDSSAWTEGVETEIVAEVTPQPEEVEAAEVGVTGVATDASTEATPQPEALSDMTSEGATTSAATDSSAWTEGVETEIVAEVTPQPEEVEAAEVGVTGVATDASTEATPQPEALSDMTSEGATTSAATDSSAWTEGVETEIVAEVTPQREEVEAAEVGVTGVATDASTEATPQPEALSDMTSEGATTSAATDSSAWTEGVETEIVAEVTPQPEEVEAAEVGVTGVATDASTEATPQPEALSDMTSEGATTSAATDSSAWTEGVETEIVAEVTPQPEEVEAAEVGVTGVATDASTEATPQPEALSDMTSEGATTSAATDSSAWTEGVETEIVAEVTPQPEEVEAAEVGVTGVATDASTEATPQPEALSDMTSEGATTSAATDSSAWTEGVETEIVAEVTPQPEEVEAAEVGVTGVATDASTEATPQPEALSDMTSEGATTSAATDSSAWTEGVETEIVAEVTPQPEEVEAAEVGVTGVATDASTEATPQPEALSDMTSEGATTSAATDSSAWTEGVETEIVAEVTPQPEEVEAAEVGVTGVATDASTEATPQPEALSDMTSEGATTSAATDSSAWTEGVETEIVAEVTPQPEEVEAAEVGVTGVATDASTEATPQPEALSDMTSEGATTSAATDSSAWTEGVETEIVAEVTPQPEEVEAAEVGVTGVATDASTEATPQPEALSDMTSEGATTSAATDSSAWTEGVETEIVAEVTPQPEEVEAAEVGVTGVATDASTEATPQPEALSDMTSEGATTSAATDSSAWTEGVETEIVAEVTPQPEEVEAAEVGVTGVATDASTEATPQPEALSDMTSEGATTSAATDSSAWTEGVETEIVAEVTPQREEVEAAEVGVTGVATDASTEATPQPEALSDMTSEGATTSAATDSSAWTEGVETEIVAEVTPQPEEVEAAEVGVTGVATDASTEATPQPEALSDMTSEGATTSAATDSSAWTEGVETEIVAEVTPQPEEVEAAEVGVTGVATDASTEATPQPEALSDMTSEGATTSAATDSSAWTEGVETEIVAEVTPQPEEVEAAEVGVTGVATDASTEATPQPEALSDMTSEGATTSAATDSSAWTEGVETEIVAEVTPQPEEVEAAEVGVTGVATDASTEATPQPEALSDMTSEGATTSAATDSSAWTEGVETEIVAEVTPQPEEVEAAEVGVTGVATDASTEATPQPEALSDMTSEGATTSAATDSSAWTEGVETEIVAEVTPQPEEVEAAEVGVTGVATDASTEATPQPEALSDMTSEGATTSAATDSSAWTEGVETEIVAEVTPQPEEVEAAEVGVTGVATDASTEATPQPEALSDMTSEGATTSAATDSSAWTEGVETEIVAEVTPQPEEVEAAEVGVTGVATDASTEATPQPEALSDMTSEGATTSAATDSSAWTEGVETEIVAEVTPQREEVEAAEVGVTGVATDASTEATPQPEALSDMTSEGATTSAATDSSAWTEGVETEIVAEVTPQPEEVEAAEVGVTGVATDASTEATPQPEALSDMTSEGATTSAATDSSAWTEGVETEIVAEVTPQPEEVEAAEVGVTGVATDASTEATPQPEALSDMTSEGATTSAATDSSAWTEGVETEIVAEVTPQPEEVEAAEVGVTGVATDASTEATPQPEALSDMTSEGATTSAATDSSAWTEGVETEIVAEVTPQPEEVEAAEVGVTGVATDASTEATPQPEALSDMTSEGATTSAATDSSAWTEGVETEIVAEVTPQREEVEAAEVGVTGVATDASTEATPQPEALSDMTSEGATTSAATDSSAWTEGVETEIVAEVTPQPEEVEAAEVGVTGVATDASTEATPQPEALSDMTSEGATTSAATDSSAWTEGVETEIVAEVTPQPEEVEAAEVGVTGVATDASTEATPQPEALSDMTSEGATTSAATDSSAWTEGVETEIVAEVTPQPEEVEAAEVGVTGVATDASTEATPQPEALSDMTSEGATTSAATDSSAWTEGVETEIVAEVTPQPEEVEAAEVGVTGVATDASTEATPQPEALSDMTSEGATTSAATDSSAWTEGVETEIVAEVTPQPEEVEAAEVGVTGVATDASTEATPQPEALSDMTSEGATTSAATDSSAWTEGVETEIVAEVTPQPEEVEAAEVGVTGVATDASTEVTSDLEAFSFIGGGNVSISLPLSSLNTFENDSGYGRIGSSSLVSSPAPVSSCSPSVALFCELLSRAIGALGVQVNSADEVDYLTTTTSEPVAVYTTLPPASPLSEMESSPSSTTAVPLSTTVVEFTTAMTEKPDFSHLVPMVDLSDMSVRVLDTKGNHLVPGARLENGRLHFENGTVISIQDISGFLPPEDAMSNVIVSVNLPRGTTTLLDLETSEPIMSQRSSDGIPLETIRNYGAGANFEILVDNAIIQVDPYQGEWTVQDAETGGINLVQEVKNGVLYLANGEQVKLPTAESEDLVLAIDAVTGVVRTVNKETGECFASIQSDIPVTIPMEEEQVLGTEKMKEELTSSLPLKEGKTTSTDALTSPSEEEERSSTVTSSPTSEEEKVLWTLPSLPTLENEEVSLPGTLSPPSREREELMIATSPLPLPEKVKGSLMMTSPTPLMEEEGPSTATFPSPSEEEGGLSTVTLPSILEEEKTPTLMEEEGSSITLTSLPSTDVVALSTDERDIEGVEHPFEHSSSVDEVTSSSFSNKEEEIKGTQKTTEISRESWVTGDGTEEAELPLEGEKSTPDSEADEAATTPSASKEEEIPTTKAPEKEDMEINTETTIRSKNDLASCDSEVCRDEGSPTLVFTEPPSGTEESKGKDPFAHVDEERDDFRVETESVNKDVMTMTTVEEKMHSSKDKADEITEGEDTTLDSSSPEGYTTTTPSLNEYYKSPDPLYQEEYKTMPPEEDFKALESENFLEEETSTTPAEREPRHDALIEIPPFQGLEGGEGAKDSIEKGVDFSDSKTQGQDEQMHLVTPDEVGGKTTYITSSLETSTESPALVEDQKSKESTKDQSAQEILQPDCQCLERLLTPELLDRLRNNELDQSQPGDKVYEELFKTPSFLRVVKEVITEYFDQPGVVERYKSNCLCPANNDCKCPAPVTTPKPPYNISSSSQHILGALKDMSNGAIIMNNESVLAKVAYSLAPGSMVYLSAEDSFFLKTDEKKNIWRKIDMNTQSESVRIPEPQSTTTTTSIPVLAENLVGKSLMLVAHNEPLNGELRFGAKITGGHSNAIFACQRAARRHNISHIFYPLMSTDMFNMDYVVPPMYRYDMPIVNRNGKILFNDFMHLIKGEQPAMAPIYTFAGKEVDSDPTIPCAWIGAKPIYLNGDYAYAARSKCRNWQTHSPMESGLAVHIPMNANATGFLDQSNLYEESCARRCSVLCIQISPN</sequence>
<feature type="compositionally biased region" description="Low complexity" evidence="1">
    <location>
        <begin position="3152"/>
        <end position="3166"/>
    </location>
</feature>
<feature type="region of interest" description="Disordered" evidence="1">
    <location>
        <begin position="805"/>
        <end position="837"/>
    </location>
</feature>
<feature type="region of interest" description="Disordered" evidence="1">
    <location>
        <begin position="1"/>
        <end position="20"/>
    </location>
</feature>
<feature type="compositionally biased region" description="Low complexity" evidence="1">
    <location>
        <begin position="3782"/>
        <end position="3796"/>
    </location>
</feature>
<feature type="region of interest" description="Disordered" evidence="1">
    <location>
        <begin position="1183"/>
        <end position="1215"/>
    </location>
</feature>
<feature type="region of interest" description="Disordered" evidence="1">
    <location>
        <begin position="1372"/>
        <end position="1404"/>
    </location>
</feature>
<feature type="region of interest" description="Disordered" evidence="1">
    <location>
        <begin position="301"/>
        <end position="333"/>
    </location>
</feature>
<feature type="compositionally biased region" description="Low complexity" evidence="1">
    <location>
        <begin position="2396"/>
        <end position="2410"/>
    </location>
</feature>
<feature type="region of interest" description="Disordered" evidence="1">
    <location>
        <begin position="1246"/>
        <end position="1278"/>
    </location>
</feature>
<feature type="region of interest" description="Disordered" evidence="1">
    <location>
        <begin position="1561"/>
        <end position="1593"/>
    </location>
</feature>
<feature type="region of interest" description="Disordered" evidence="1">
    <location>
        <begin position="994"/>
        <end position="1026"/>
    </location>
</feature>
<feature type="region of interest" description="Disordered" evidence="1">
    <location>
        <begin position="2884"/>
        <end position="2916"/>
    </location>
</feature>
<feature type="compositionally biased region" description="Low complexity" evidence="1">
    <location>
        <begin position="1"/>
        <end position="16"/>
    </location>
</feature>
<feature type="compositionally biased region" description="Low complexity" evidence="1">
    <location>
        <begin position="1199"/>
        <end position="1213"/>
    </location>
</feature>
<dbReference type="Gene3D" id="3.10.100.10">
    <property type="entry name" value="Mannose-Binding Protein A, subunit A"/>
    <property type="match status" value="1"/>
</dbReference>
<feature type="region of interest" description="Disordered" evidence="1">
    <location>
        <begin position="3447"/>
        <end position="3483"/>
    </location>
</feature>
<feature type="compositionally biased region" description="Polar residues" evidence="1">
    <location>
        <begin position="4533"/>
        <end position="4548"/>
    </location>
</feature>
<feature type="region of interest" description="Disordered" evidence="1">
    <location>
        <begin position="2821"/>
        <end position="2853"/>
    </location>
</feature>
<feature type="region of interest" description="Disordered" evidence="1">
    <location>
        <begin position="2128"/>
        <end position="2160"/>
    </location>
</feature>
<feature type="compositionally biased region" description="Low complexity" evidence="1">
    <location>
        <begin position="3215"/>
        <end position="3229"/>
    </location>
</feature>
<feature type="region of interest" description="Disordered" evidence="1">
    <location>
        <begin position="2380"/>
        <end position="2412"/>
    </location>
</feature>
<feature type="compositionally biased region" description="Low complexity" evidence="1">
    <location>
        <begin position="3656"/>
        <end position="3670"/>
    </location>
</feature>
<feature type="compositionally biased region" description="Low complexity" evidence="1">
    <location>
        <begin position="1892"/>
        <end position="1906"/>
    </location>
</feature>
<feature type="compositionally biased region" description="Low complexity" evidence="1">
    <location>
        <begin position="3467"/>
        <end position="3481"/>
    </location>
</feature>
<name>A0ABR4QL91_9CEST</name>
<evidence type="ECO:0000259" key="2">
    <source>
        <dbReference type="Pfam" id="PF06482"/>
    </source>
</evidence>
<feature type="compositionally biased region" description="Low complexity" evidence="1">
    <location>
        <begin position="1388"/>
        <end position="1402"/>
    </location>
</feature>
<feature type="compositionally biased region" description="Low complexity" evidence="1">
    <location>
        <begin position="443"/>
        <end position="457"/>
    </location>
</feature>
<feature type="compositionally biased region" description="Low complexity" evidence="1">
    <location>
        <begin position="3593"/>
        <end position="3607"/>
    </location>
</feature>
<feature type="region of interest" description="Disordered" evidence="1">
    <location>
        <begin position="3766"/>
        <end position="3798"/>
    </location>
</feature>
<feature type="region of interest" description="Disordered" evidence="1">
    <location>
        <begin position="1687"/>
        <end position="1719"/>
    </location>
</feature>
<feature type="region of interest" description="Disordered" evidence="1">
    <location>
        <begin position="868"/>
        <end position="900"/>
    </location>
</feature>
<reference evidence="3 4" key="1">
    <citation type="journal article" date="2022" name="Front. Cell. Infect. Microbiol.">
        <title>The Genomes of Two Strains of Taenia crassiceps the Animal Model for the Study of Human Cysticercosis.</title>
        <authorList>
            <person name="Bobes R.J."/>
            <person name="Estrada K."/>
            <person name="Rios-Valencia D.G."/>
            <person name="Calderon-Gallegos A."/>
            <person name="de la Torre P."/>
            <person name="Carrero J.C."/>
            <person name="Sanchez-Flores A."/>
            <person name="Laclette J.P."/>
        </authorList>
    </citation>
    <scope>NUCLEOTIDE SEQUENCE [LARGE SCALE GENOMIC DNA]</scope>
    <source>
        <strain evidence="3">WFUcys</strain>
    </source>
</reference>
<dbReference type="Pfam" id="PF06482">
    <property type="entry name" value="Endostatin"/>
    <property type="match status" value="1"/>
</dbReference>
<accession>A0ABR4QL91</accession>
<feature type="compositionally biased region" description="Low complexity" evidence="1">
    <location>
        <begin position="3530"/>
        <end position="3544"/>
    </location>
</feature>
<feature type="region of interest" description="Disordered" evidence="1">
    <location>
        <begin position="112"/>
        <end position="144"/>
    </location>
</feature>
<feature type="compositionally biased region" description="Low complexity" evidence="1">
    <location>
        <begin position="2207"/>
        <end position="2221"/>
    </location>
</feature>
<feature type="region of interest" description="Disordered" evidence="1">
    <location>
        <begin position="49"/>
        <end position="80"/>
    </location>
</feature>
<feature type="region of interest" description="Disordered" evidence="1">
    <location>
        <begin position="1498"/>
        <end position="1530"/>
    </location>
</feature>
<feature type="region of interest" description="Disordered" evidence="1">
    <location>
        <begin position="238"/>
        <end position="270"/>
    </location>
</feature>
<keyword evidence="4" id="KW-1185">Reference proteome</keyword>
<feature type="compositionally biased region" description="Low complexity" evidence="1">
    <location>
        <begin position="3341"/>
        <end position="3355"/>
    </location>
</feature>
<feature type="region of interest" description="Disordered" evidence="1">
    <location>
        <begin position="4179"/>
        <end position="4248"/>
    </location>
</feature>
<feature type="region of interest" description="Disordered" evidence="1">
    <location>
        <begin position="3073"/>
        <end position="3106"/>
    </location>
</feature>
<feature type="region of interest" description="Disordered" evidence="1">
    <location>
        <begin position="3388"/>
        <end position="3421"/>
    </location>
</feature>
<feature type="region of interest" description="Disordered" evidence="1">
    <location>
        <begin position="2317"/>
        <end position="2349"/>
    </location>
</feature>
<feature type="compositionally biased region" description="Polar residues" evidence="1">
    <location>
        <begin position="4322"/>
        <end position="4331"/>
    </location>
</feature>
<feature type="region of interest" description="Disordered" evidence="1">
    <location>
        <begin position="2758"/>
        <end position="2790"/>
    </location>
</feature>
<feature type="compositionally biased region" description="Low complexity" evidence="1">
    <location>
        <begin position="569"/>
        <end position="583"/>
    </location>
</feature>
<comment type="caution">
    <text evidence="3">The sequence shown here is derived from an EMBL/GenBank/DDBJ whole genome shotgun (WGS) entry which is preliminary data.</text>
</comment>
<feature type="region of interest" description="Disordered" evidence="1">
    <location>
        <begin position="3514"/>
        <end position="3546"/>
    </location>
</feature>
<feature type="compositionally biased region" description="Low complexity" evidence="1">
    <location>
        <begin position="69"/>
        <end position="80"/>
    </location>
</feature>
<feature type="compositionally biased region" description="Low complexity" evidence="1">
    <location>
        <begin position="2963"/>
        <end position="2977"/>
    </location>
</feature>
<feature type="compositionally biased region" description="Low complexity" evidence="1">
    <location>
        <begin position="3404"/>
        <end position="3418"/>
    </location>
</feature>
<feature type="region of interest" description="Disordered" evidence="1">
    <location>
        <begin position="1939"/>
        <end position="1971"/>
    </location>
</feature>
<feature type="compositionally biased region" description="Low complexity" evidence="1">
    <location>
        <begin position="3026"/>
        <end position="3040"/>
    </location>
</feature>
<dbReference type="GO" id="GO:0005581">
    <property type="term" value="C:collagen trimer"/>
    <property type="evidence" value="ECO:0007669"/>
    <property type="project" value="UniProtKB-KW"/>
</dbReference>
<feature type="compositionally biased region" description="Basic and acidic residues" evidence="1">
    <location>
        <begin position="4420"/>
        <end position="4433"/>
    </location>
</feature>
<feature type="compositionally biased region" description="Low complexity" evidence="1">
    <location>
        <begin position="1955"/>
        <end position="1969"/>
    </location>
</feature>
<feature type="compositionally biased region" description="Low complexity" evidence="1">
    <location>
        <begin position="2522"/>
        <end position="2536"/>
    </location>
</feature>
<dbReference type="EMBL" id="JAKROA010000002">
    <property type="protein sequence ID" value="KAL5110332.1"/>
    <property type="molecule type" value="Genomic_DNA"/>
</dbReference>
<feature type="compositionally biased region" description="Low complexity" evidence="1">
    <location>
        <begin position="1829"/>
        <end position="1843"/>
    </location>
</feature>
<feature type="region of interest" description="Disordered" evidence="1">
    <location>
        <begin position="175"/>
        <end position="207"/>
    </location>
</feature>
<feature type="compositionally biased region" description="Basic and acidic residues" evidence="1">
    <location>
        <begin position="4666"/>
        <end position="4675"/>
    </location>
</feature>
<feature type="region of interest" description="Disordered" evidence="1">
    <location>
        <begin position="2632"/>
        <end position="2664"/>
    </location>
</feature>
<feature type="compositionally biased region" description="Low complexity" evidence="1">
    <location>
        <begin position="821"/>
        <end position="835"/>
    </location>
</feature>
<feature type="region of interest" description="Disordered" evidence="1">
    <location>
        <begin position="931"/>
        <end position="963"/>
    </location>
</feature>
<feature type="compositionally biased region" description="Low complexity" evidence="1">
    <location>
        <begin position="3278"/>
        <end position="3292"/>
    </location>
</feature>
<dbReference type="InterPro" id="IPR016187">
    <property type="entry name" value="CTDL_fold"/>
</dbReference>
<evidence type="ECO:0000313" key="3">
    <source>
        <dbReference type="EMBL" id="KAL5110332.1"/>
    </source>
</evidence>
<feature type="region of interest" description="Disordered" evidence="1">
    <location>
        <begin position="1435"/>
        <end position="1467"/>
    </location>
</feature>
<feature type="compositionally biased region" description="Low complexity" evidence="1">
    <location>
        <begin position="506"/>
        <end position="520"/>
    </location>
</feature>
<keyword evidence="3" id="KW-0176">Collagen</keyword>
<feature type="compositionally biased region" description="Low complexity" evidence="1">
    <location>
        <begin position="2018"/>
        <end position="2032"/>
    </location>
</feature>
<feature type="region of interest" description="Disordered" evidence="1">
    <location>
        <begin position="1813"/>
        <end position="1846"/>
    </location>
</feature>
<feature type="region of interest" description="Disordered" evidence="1">
    <location>
        <begin position="2443"/>
        <end position="2475"/>
    </location>
</feature>
<feature type="compositionally biased region" description="Low complexity" evidence="1">
    <location>
        <begin position="2900"/>
        <end position="2914"/>
    </location>
</feature>
<feature type="region of interest" description="Disordered" evidence="1">
    <location>
        <begin position="3577"/>
        <end position="3609"/>
    </location>
</feature>
<feature type="compositionally biased region" description="Low complexity" evidence="1">
    <location>
        <begin position="191"/>
        <end position="205"/>
    </location>
</feature>
<feature type="compositionally biased region" description="Low complexity" evidence="1">
    <location>
        <begin position="951"/>
        <end position="963"/>
    </location>
</feature>
<feature type="compositionally biased region" description="Low complexity" evidence="1">
    <location>
        <begin position="317"/>
        <end position="331"/>
    </location>
</feature>
<feature type="compositionally biased region" description="Low complexity" evidence="1">
    <location>
        <begin position="4357"/>
        <end position="4366"/>
    </location>
</feature>
<feature type="region of interest" description="Disordered" evidence="1">
    <location>
        <begin position="2947"/>
        <end position="2979"/>
    </location>
</feature>
<feature type="compositionally biased region" description="Low complexity" evidence="1">
    <location>
        <begin position="2837"/>
        <end position="2851"/>
    </location>
</feature>
<feature type="region of interest" description="Disordered" evidence="1">
    <location>
        <begin position="3132"/>
        <end position="3168"/>
    </location>
</feature>
<feature type="compositionally biased region" description="Low complexity" evidence="1">
    <location>
        <begin position="254"/>
        <end position="268"/>
    </location>
</feature>
<feature type="compositionally biased region" description="Low complexity" evidence="1">
    <location>
        <begin position="1640"/>
        <end position="1654"/>
    </location>
</feature>
<feature type="compositionally biased region" description="Low complexity" evidence="1">
    <location>
        <begin position="3089"/>
        <end position="3103"/>
    </location>
</feature>
<feature type="compositionally biased region" description="Low complexity" evidence="1">
    <location>
        <begin position="2648"/>
        <end position="2662"/>
    </location>
</feature>
<feature type="region of interest" description="Disordered" evidence="1">
    <location>
        <begin position="3010"/>
        <end position="3042"/>
    </location>
</feature>
<feature type="compositionally biased region" description="Low complexity" evidence="1">
    <location>
        <begin position="1703"/>
        <end position="1717"/>
    </location>
</feature>
<feature type="region of interest" description="Disordered" evidence="1">
    <location>
        <begin position="4278"/>
        <end position="4300"/>
    </location>
</feature>
<feature type="compositionally biased region" description="Low complexity" evidence="1">
    <location>
        <begin position="1262"/>
        <end position="1276"/>
    </location>
</feature>
<dbReference type="InterPro" id="IPR016186">
    <property type="entry name" value="C-type_lectin-like/link_sf"/>
</dbReference>
<feature type="compositionally biased region" description="Low complexity" evidence="1">
    <location>
        <begin position="2333"/>
        <end position="2347"/>
    </location>
</feature>
<feature type="compositionally biased region" description="Low complexity" evidence="1">
    <location>
        <begin position="1514"/>
        <end position="1528"/>
    </location>
</feature>
<feature type="region of interest" description="Disordered" evidence="1">
    <location>
        <begin position="364"/>
        <end position="396"/>
    </location>
</feature>
<feature type="compositionally biased region" description="Low complexity" evidence="1">
    <location>
        <begin position="2711"/>
        <end position="2725"/>
    </location>
</feature>
<feature type="compositionally biased region" description="Low complexity" evidence="1">
    <location>
        <begin position="695"/>
        <end position="709"/>
    </location>
</feature>
<gene>
    <name evidence="3" type="ORF">TcWFU_004985</name>
</gene>
<dbReference type="Proteomes" id="UP001651158">
    <property type="component" value="Unassembled WGS sequence"/>
</dbReference>
<feature type="region of interest" description="Disordered" evidence="1">
    <location>
        <begin position="3325"/>
        <end position="3357"/>
    </location>
</feature>
<feature type="region of interest" description="Disordered" evidence="1">
    <location>
        <begin position="4654"/>
        <end position="4680"/>
    </location>
</feature>
<feature type="compositionally biased region" description="Low complexity" evidence="1">
    <location>
        <begin position="3719"/>
        <end position="3733"/>
    </location>
</feature>
<feature type="region of interest" description="Disordered" evidence="1">
    <location>
        <begin position="3640"/>
        <end position="3672"/>
    </location>
</feature>
<feature type="compositionally biased region" description="Low complexity" evidence="1">
    <location>
        <begin position="2585"/>
        <end position="2599"/>
    </location>
</feature>
<feature type="compositionally biased region" description="Basic and acidic residues" evidence="1">
    <location>
        <begin position="4339"/>
        <end position="4356"/>
    </location>
</feature>
<feature type="region of interest" description="Disordered" evidence="1">
    <location>
        <begin position="1309"/>
        <end position="1341"/>
    </location>
</feature>
<feature type="compositionally biased region" description="Low complexity" evidence="1">
    <location>
        <begin position="384"/>
        <end position="396"/>
    </location>
</feature>
<feature type="region of interest" description="Disordered" evidence="1">
    <location>
        <begin position="2191"/>
        <end position="2223"/>
    </location>
</feature>
<feature type="compositionally biased region" description="Low complexity" evidence="1">
    <location>
        <begin position="2144"/>
        <end position="2158"/>
    </location>
</feature>
<proteinExistence type="predicted"/>
<feature type="region of interest" description="Disordered" evidence="1">
    <location>
        <begin position="3262"/>
        <end position="3294"/>
    </location>
</feature>
<feature type="region of interest" description="Disordered" evidence="1">
    <location>
        <begin position="1872"/>
        <end position="1908"/>
    </location>
</feature>
<feature type="compositionally biased region" description="Low complexity" evidence="1">
    <location>
        <begin position="2774"/>
        <end position="2788"/>
    </location>
</feature>
<feature type="region of interest" description="Disordered" evidence="1">
    <location>
        <begin position="742"/>
        <end position="774"/>
    </location>
</feature>
<feature type="region of interest" description="Disordered" evidence="1">
    <location>
        <begin position="2695"/>
        <end position="2727"/>
    </location>
</feature>
<feature type="region of interest" description="Disordered" evidence="1">
    <location>
        <begin position="1057"/>
        <end position="1089"/>
    </location>
</feature>
<feature type="region of interest" description="Disordered" evidence="1">
    <location>
        <begin position="427"/>
        <end position="459"/>
    </location>
</feature>
<feature type="region of interest" description="Disordered" evidence="1">
    <location>
        <begin position="1120"/>
        <end position="1152"/>
    </location>
</feature>
<feature type="region of interest" description="Disordered" evidence="1">
    <location>
        <begin position="2065"/>
        <end position="2097"/>
    </location>
</feature>
<feature type="compositionally biased region" description="Low complexity" evidence="1">
    <location>
        <begin position="758"/>
        <end position="772"/>
    </location>
</feature>
<feature type="compositionally biased region" description="Low complexity" evidence="1">
    <location>
        <begin position="2459"/>
        <end position="2473"/>
    </location>
</feature>
<feature type="region of interest" description="Disordered" evidence="1">
    <location>
        <begin position="2002"/>
        <end position="2034"/>
    </location>
</feature>
<feature type="compositionally biased region" description="Low complexity" evidence="1">
    <location>
        <begin position="2270"/>
        <end position="2284"/>
    </location>
</feature>
<organism evidence="3 4">
    <name type="scientific">Taenia crassiceps</name>
    <dbReference type="NCBI Taxonomy" id="6207"/>
    <lineage>
        <taxon>Eukaryota</taxon>
        <taxon>Metazoa</taxon>
        <taxon>Spiralia</taxon>
        <taxon>Lophotrochozoa</taxon>
        <taxon>Platyhelminthes</taxon>
        <taxon>Cestoda</taxon>
        <taxon>Eucestoda</taxon>
        <taxon>Cyclophyllidea</taxon>
        <taxon>Taeniidae</taxon>
        <taxon>Taenia</taxon>
    </lineage>
</organism>
<protein>
    <submittedName>
        <fullName evidence="3">Collagen alpha-1 XV chain</fullName>
    </submittedName>
</protein>
<feature type="compositionally biased region" description="Low complexity" evidence="1">
    <location>
        <begin position="1451"/>
        <end position="1465"/>
    </location>
</feature>
<dbReference type="InterPro" id="IPR010515">
    <property type="entry name" value="Collagenase_NC10/endostatin"/>
</dbReference>
<feature type="region of interest" description="Disordered" evidence="1">
    <location>
        <begin position="2254"/>
        <end position="2286"/>
    </location>
</feature>
<feature type="compositionally biased region" description="Basic and acidic residues" evidence="1">
    <location>
        <begin position="4511"/>
        <end position="4524"/>
    </location>
</feature>
<evidence type="ECO:0000313" key="4">
    <source>
        <dbReference type="Proteomes" id="UP001651158"/>
    </source>
</evidence>
<feature type="region of interest" description="Disordered" evidence="1">
    <location>
        <begin position="2506"/>
        <end position="2539"/>
    </location>
</feature>
<feature type="compositionally biased region" description="Low complexity" evidence="1">
    <location>
        <begin position="1010"/>
        <end position="1024"/>
    </location>
</feature>
<feature type="compositionally biased region" description="Low complexity" evidence="1">
    <location>
        <begin position="884"/>
        <end position="898"/>
    </location>
</feature>
<feature type="compositionally biased region" description="Low complexity" evidence="1">
    <location>
        <begin position="1325"/>
        <end position="1339"/>
    </location>
</feature>
<feature type="region of interest" description="Disordered" evidence="1">
    <location>
        <begin position="3199"/>
        <end position="3231"/>
    </location>
</feature>
<feature type="compositionally biased region" description="Low complexity" evidence="1">
    <location>
        <begin position="1136"/>
        <end position="1150"/>
    </location>
</feature>
<feature type="region of interest" description="Disordered" evidence="1">
    <location>
        <begin position="616"/>
        <end position="648"/>
    </location>
</feature>
<feature type="region of interest" description="Disordered" evidence="1">
    <location>
        <begin position="4314"/>
        <end position="4554"/>
    </location>
</feature>
<feature type="compositionally biased region" description="Low complexity" evidence="1">
    <location>
        <begin position="2081"/>
        <end position="2095"/>
    </location>
</feature>
<feature type="region of interest" description="Disordered" evidence="1">
    <location>
        <begin position="3703"/>
        <end position="3735"/>
    </location>
</feature>
<feature type="domain" description="Collagenase NC10/endostatin" evidence="2">
    <location>
        <begin position="4871"/>
        <end position="5051"/>
    </location>
</feature>
<feature type="region of interest" description="Disordered" evidence="1">
    <location>
        <begin position="1624"/>
        <end position="1656"/>
    </location>
</feature>
<evidence type="ECO:0000256" key="1">
    <source>
        <dbReference type="SAM" id="MobiDB-lite"/>
    </source>
</evidence>
<feature type="region of interest" description="Disordered" evidence="1">
    <location>
        <begin position="1750"/>
        <end position="1782"/>
    </location>
</feature>
<feature type="compositionally biased region" description="Low complexity" evidence="1">
    <location>
        <begin position="1766"/>
        <end position="1780"/>
    </location>
</feature>
<feature type="compositionally biased region" description="Basic and acidic residues" evidence="1">
    <location>
        <begin position="4476"/>
        <end position="4502"/>
    </location>
</feature>